<keyword evidence="4" id="KW-0175">Coiled coil</keyword>
<dbReference type="GeneTree" id="ENSGT00950000183116"/>
<reference evidence="7" key="2">
    <citation type="submission" date="2020-02" db="EMBL/GenBank/DDBJ databases">
        <title>Esox lucius (northern pike) genome, fEsoLuc1, primary haplotype.</title>
        <authorList>
            <person name="Myers G."/>
            <person name="Karagic N."/>
            <person name="Meyer A."/>
            <person name="Pippel M."/>
            <person name="Reichard M."/>
            <person name="Winkler S."/>
            <person name="Tracey A."/>
            <person name="Sims Y."/>
            <person name="Howe K."/>
            <person name="Rhie A."/>
            <person name="Formenti G."/>
            <person name="Durbin R."/>
            <person name="Fedrigo O."/>
            <person name="Jarvis E.D."/>
        </authorList>
    </citation>
    <scope>NUCLEOTIDE SEQUENCE [LARGE SCALE GENOMIC DNA]</scope>
</reference>
<dbReference type="InterPro" id="IPR050822">
    <property type="entry name" value="Cerebellin_Synaptic_Org"/>
</dbReference>
<dbReference type="RefSeq" id="XP_034150277.1">
    <property type="nucleotide sequence ID" value="XM_034294386.1"/>
</dbReference>
<keyword evidence="8" id="KW-1185">Reference proteome</keyword>
<reference evidence="8" key="1">
    <citation type="journal article" date="2014" name="PLoS ONE">
        <title>The genome and linkage map of the northern pike (Esox lucius): conserved synteny revealed between the salmonid sister group and the Neoteleostei.</title>
        <authorList>
            <person name="Rondeau E.B."/>
            <person name="Minkley D.R."/>
            <person name="Leong J.S."/>
            <person name="Messmer A.M."/>
            <person name="Jantzen J.R."/>
            <person name="von Schalburg K.R."/>
            <person name="Lemon C."/>
            <person name="Bird N.H."/>
            <person name="Koop B.F."/>
        </authorList>
    </citation>
    <scope>NUCLEOTIDE SEQUENCE</scope>
</reference>
<dbReference type="Pfam" id="PF00386">
    <property type="entry name" value="C1q"/>
    <property type="match status" value="1"/>
</dbReference>
<dbReference type="AlphaFoldDB" id="A0A3P8Z6U7"/>
<proteinExistence type="predicted"/>
<sequence length="313" mass="34672">MTMETNEDILYANKDVIEFKNQKADLGNNPQDAVIPKSTTQPVISGSDSPWRRTFLIIAVCLGLLYVLMLAGSIFLFVQYVQTQEAQVISNTELKTQVKNLTAELMVSKTKVADLEKRTAELKTQVKNLTAELMVSKTKVADLENRTAELKTQVKNLTAELMVSETKVADLGNRIAVSQVVFAASMGNRRNYGPFSYSVTMVYENVFINSGGAYNSGTGIFTTPVSGVYFFMYSGHSVSTRTMGLWLMKNGVQVLSIFNHALDCNPSYITGSNSISLALEVGDQVYIQLYPYTWVFDDSTSHTTFTGQLLFTL</sequence>
<dbReference type="GO" id="GO:0005576">
    <property type="term" value="C:extracellular region"/>
    <property type="evidence" value="ECO:0007669"/>
    <property type="project" value="UniProtKB-SubCell"/>
</dbReference>
<dbReference type="Gene3D" id="1.20.5.340">
    <property type="match status" value="1"/>
</dbReference>
<dbReference type="InterPro" id="IPR008983">
    <property type="entry name" value="Tumour_necrosis_fac-like_dom"/>
</dbReference>
<dbReference type="SMART" id="SM00110">
    <property type="entry name" value="C1Q"/>
    <property type="match status" value="1"/>
</dbReference>
<dbReference type="SUPFAM" id="SSF49842">
    <property type="entry name" value="TNF-like"/>
    <property type="match status" value="1"/>
</dbReference>
<dbReference type="Proteomes" id="UP000265140">
    <property type="component" value="Chromosome 1"/>
</dbReference>
<reference evidence="7" key="3">
    <citation type="submission" date="2025-08" db="UniProtKB">
        <authorList>
            <consortium name="Ensembl"/>
        </authorList>
    </citation>
    <scope>IDENTIFICATION</scope>
</reference>
<dbReference type="PROSITE" id="PS50871">
    <property type="entry name" value="C1Q"/>
    <property type="match status" value="1"/>
</dbReference>
<name>A0A3P8Z6U7_ESOLU</name>
<dbReference type="PRINTS" id="PR00007">
    <property type="entry name" value="COMPLEMNTC1Q"/>
</dbReference>
<protein>
    <recommendedName>
        <fullName evidence="6">C1q domain-containing protein</fullName>
    </recommendedName>
</protein>
<dbReference type="OMA" id="HRNTWIH"/>
<evidence type="ECO:0000256" key="5">
    <source>
        <dbReference type="SAM" id="Phobius"/>
    </source>
</evidence>
<evidence type="ECO:0000256" key="4">
    <source>
        <dbReference type="SAM" id="Coils"/>
    </source>
</evidence>
<dbReference type="Ensembl" id="ENSELUT00000035240.3">
    <property type="protein sequence ID" value="ENSELUP00000023932.3"/>
    <property type="gene ID" value="ENSELUG00000022750.3"/>
</dbReference>
<evidence type="ECO:0000313" key="8">
    <source>
        <dbReference type="Proteomes" id="UP000265140"/>
    </source>
</evidence>
<keyword evidence="5" id="KW-1133">Transmembrane helix</keyword>
<keyword evidence="5" id="KW-0812">Transmembrane</keyword>
<evidence type="ECO:0000313" key="7">
    <source>
        <dbReference type="Ensembl" id="ENSELUP00000023932.3"/>
    </source>
</evidence>
<evidence type="ECO:0000259" key="6">
    <source>
        <dbReference type="PROSITE" id="PS50871"/>
    </source>
</evidence>
<reference evidence="7" key="4">
    <citation type="submission" date="2025-09" db="UniProtKB">
        <authorList>
            <consortium name="Ensembl"/>
        </authorList>
    </citation>
    <scope>IDENTIFICATION</scope>
</reference>
<keyword evidence="3" id="KW-0732">Signal</keyword>
<comment type="subcellular location">
    <subcellularLocation>
        <location evidence="1">Secreted</location>
    </subcellularLocation>
</comment>
<dbReference type="GeneID" id="105006034"/>
<organism evidence="7 8">
    <name type="scientific">Esox lucius</name>
    <name type="common">Northern pike</name>
    <dbReference type="NCBI Taxonomy" id="8010"/>
    <lineage>
        <taxon>Eukaryota</taxon>
        <taxon>Metazoa</taxon>
        <taxon>Chordata</taxon>
        <taxon>Craniata</taxon>
        <taxon>Vertebrata</taxon>
        <taxon>Euteleostomi</taxon>
        <taxon>Actinopterygii</taxon>
        <taxon>Neopterygii</taxon>
        <taxon>Teleostei</taxon>
        <taxon>Protacanthopterygii</taxon>
        <taxon>Esociformes</taxon>
        <taxon>Esocidae</taxon>
        <taxon>Esox</taxon>
    </lineage>
</organism>
<keyword evidence="5" id="KW-0472">Membrane</keyword>
<evidence type="ECO:0000256" key="1">
    <source>
        <dbReference type="ARBA" id="ARBA00004613"/>
    </source>
</evidence>
<feature type="coiled-coil region" evidence="4">
    <location>
        <begin position="98"/>
        <end position="160"/>
    </location>
</feature>
<dbReference type="Gene3D" id="2.60.120.40">
    <property type="match status" value="1"/>
</dbReference>
<keyword evidence="2" id="KW-0964">Secreted</keyword>
<accession>A0A3P8Z6U7</accession>
<dbReference type="PANTHER" id="PTHR22923:SF102">
    <property type="entry name" value="CEREBELLIN 13-RELATED"/>
    <property type="match status" value="1"/>
</dbReference>
<evidence type="ECO:0000256" key="3">
    <source>
        <dbReference type="ARBA" id="ARBA00022729"/>
    </source>
</evidence>
<dbReference type="InParanoid" id="A0A3P8Z6U7"/>
<feature type="transmembrane region" description="Helical" evidence="5">
    <location>
        <begin position="55"/>
        <end position="78"/>
    </location>
</feature>
<dbReference type="PANTHER" id="PTHR22923">
    <property type="entry name" value="CEREBELLIN-RELATED"/>
    <property type="match status" value="1"/>
</dbReference>
<evidence type="ECO:0000256" key="2">
    <source>
        <dbReference type="ARBA" id="ARBA00022525"/>
    </source>
</evidence>
<dbReference type="InterPro" id="IPR001073">
    <property type="entry name" value="C1q_dom"/>
</dbReference>
<dbReference type="Bgee" id="ENSELUG00000022750">
    <property type="expression patterns" value="Expressed in pharyngeal gill and 1 other cell type or tissue"/>
</dbReference>
<feature type="domain" description="C1q" evidence="6">
    <location>
        <begin position="175"/>
        <end position="313"/>
    </location>
</feature>